<gene>
    <name evidence="2" type="ORF">H0H81_008883</name>
</gene>
<reference evidence="2" key="2">
    <citation type="submission" date="2021-10" db="EMBL/GenBank/DDBJ databases">
        <title>Phylogenomics reveals ancestral predisposition of the termite-cultivated fungus Termitomyces towards a domesticated lifestyle.</title>
        <authorList>
            <person name="Auxier B."/>
            <person name="Grum-Grzhimaylo A."/>
            <person name="Cardenas M.E."/>
            <person name="Lodge J.D."/>
            <person name="Laessoe T."/>
            <person name="Pedersen O."/>
            <person name="Smith M.E."/>
            <person name="Kuyper T.W."/>
            <person name="Franco-Molano E.A."/>
            <person name="Baroni T.J."/>
            <person name="Aanen D.K."/>
        </authorList>
    </citation>
    <scope>NUCLEOTIDE SEQUENCE</scope>
    <source>
        <strain evidence="2">D49</strain>
    </source>
</reference>
<dbReference type="OrthoDB" id="5316007at2759"/>
<dbReference type="Proteomes" id="UP000717328">
    <property type="component" value="Unassembled WGS sequence"/>
</dbReference>
<feature type="compositionally biased region" description="Low complexity" evidence="1">
    <location>
        <begin position="61"/>
        <end position="94"/>
    </location>
</feature>
<dbReference type="EMBL" id="JABCKI010000251">
    <property type="protein sequence ID" value="KAG5651384.1"/>
    <property type="molecule type" value="Genomic_DNA"/>
</dbReference>
<evidence type="ECO:0000256" key="1">
    <source>
        <dbReference type="SAM" id="MobiDB-lite"/>
    </source>
</evidence>
<keyword evidence="3" id="KW-1185">Reference proteome</keyword>
<accession>A0A9P7GIR2</accession>
<evidence type="ECO:0000313" key="3">
    <source>
        <dbReference type="Proteomes" id="UP000717328"/>
    </source>
</evidence>
<comment type="caution">
    <text evidence="2">The sequence shown here is derived from an EMBL/GenBank/DDBJ whole genome shotgun (WGS) entry which is preliminary data.</text>
</comment>
<proteinExistence type="predicted"/>
<feature type="region of interest" description="Disordered" evidence="1">
    <location>
        <begin position="61"/>
        <end position="104"/>
    </location>
</feature>
<dbReference type="AlphaFoldDB" id="A0A9P7GIR2"/>
<name>A0A9P7GIR2_9AGAR</name>
<protein>
    <submittedName>
        <fullName evidence="2">Uncharacterized protein</fullName>
    </submittedName>
</protein>
<reference evidence="2" key="1">
    <citation type="submission" date="2021-02" db="EMBL/GenBank/DDBJ databases">
        <authorList>
            <person name="Nieuwenhuis M."/>
            <person name="Van De Peppel L.J.J."/>
        </authorList>
    </citation>
    <scope>NUCLEOTIDE SEQUENCE</scope>
    <source>
        <strain evidence="2">D49</strain>
    </source>
</reference>
<evidence type="ECO:0000313" key="2">
    <source>
        <dbReference type="EMBL" id="KAG5651384.1"/>
    </source>
</evidence>
<organism evidence="2 3">
    <name type="scientific">Sphagnurus paluster</name>
    <dbReference type="NCBI Taxonomy" id="117069"/>
    <lineage>
        <taxon>Eukaryota</taxon>
        <taxon>Fungi</taxon>
        <taxon>Dikarya</taxon>
        <taxon>Basidiomycota</taxon>
        <taxon>Agaricomycotina</taxon>
        <taxon>Agaricomycetes</taxon>
        <taxon>Agaricomycetidae</taxon>
        <taxon>Agaricales</taxon>
        <taxon>Tricholomatineae</taxon>
        <taxon>Lyophyllaceae</taxon>
        <taxon>Sphagnurus</taxon>
    </lineage>
</organism>
<sequence length="129" mass="12814">MPQPQVLAAQVDGTVTNSTIALNPPSGGWPTGGSFRLNLVKDVNDLNTILAQSSQFSIKAPVSSSSSQTTTSGTTLVVTTTPTQPAATTGNTAGFAPPGSSATPASNGVYKALAPAGLVTLLAGLTLFV</sequence>